<dbReference type="GO" id="GO:0005634">
    <property type="term" value="C:nucleus"/>
    <property type="evidence" value="ECO:0007669"/>
    <property type="project" value="UniProtKB-SubCell"/>
</dbReference>
<keyword evidence="7" id="KW-1185">Reference proteome</keyword>
<keyword evidence="5" id="KW-0539">Nucleus</keyword>
<gene>
    <name evidence="6" type="ORF">VNO77_00328</name>
</gene>
<evidence type="ECO:0000256" key="4">
    <source>
        <dbReference type="ARBA" id="ARBA00023163"/>
    </source>
</evidence>
<dbReference type="EMBL" id="JAYMYQ010000001">
    <property type="protein sequence ID" value="KAK7358401.1"/>
    <property type="molecule type" value="Genomic_DNA"/>
</dbReference>
<comment type="subcellular location">
    <subcellularLocation>
        <location evidence="1">Nucleus</location>
    </subcellularLocation>
</comment>
<comment type="caution">
    <text evidence="6">The sequence shown here is derived from an EMBL/GenBank/DDBJ whole genome shotgun (WGS) entry which is preliminary data.</text>
</comment>
<keyword evidence="3" id="KW-0238">DNA-binding</keyword>
<dbReference type="InterPro" id="IPR051442">
    <property type="entry name" value="B3_domain"/>
</dbReference>
<evidence type="ECO:0000313" key="6">
    <source>
        <dbReference type="EMBL" id="KAK7358401.1"/>
    </source>
</evidence>
<evidence type="ECO:0000256" key="1">
    <source>
        <dbReference type="ARBA" id="ARBA00004123"/>
    </source>
</evidence>
<organism evidence="6 7">
    <name type="scientific">Canavalia gladiata</name>
    <name type="common">Sword bean</name>
    <name type="synonym">Dolichos gladiatus</name>
    <dbReference type="NCBI Taxonomy" id="3824"/>
    <lineage>
        <taxon>Eukaryota</taxon>
        <taxon>Viridiplantae</taxon>
        <taxon>Streptophyta</taxon>
        <taxon>Embryophyta</taxon>
        <taxon>Tracheophyta</taxon>
        <taxon>Spermatophyta</taxon>
        <taxon>Magnoliopsida</taxon>
        <taxon>eudicotyledons</taxon>
        <taxon>Gunneridae</taxon>
        <taxon>Pentapetalae</taxon>
        <taxon>rosids</taxon>
        <taxon>fabids</taxon>
        <taxon>Fabales</taxon>
        <taxon>Fabaceae</taxon>
        <taxon>Papilionoideae</taxon>
        <taxon>50 kb inversion clade</taxon>
        <taxon>NPAAA clade</taxon>
        <taxon>indigoferoid/millettioid clade</taxon>
        <taxon>Phaseoleae</taxon>
        <taxon>Canavalia</taxon>
    </lineage>
</organism>
<dbReference type="InterPro" id="IPR015300">
    <property type="entry name" value="DNA-bd_pseudobarrel_sf"/>
</dbReference>
<evidence type="ECO:0000256" key="5">
    <source>
        <dbReference type="ARBA" id="ARBA00023242"/>
    </source>
</evidence>
<dbReference type="AlphaFoldDB" id="A0AAN9R4A6"/>
<keyword evidence="2" id="KW-0805">Transcription regulation</keyword>
<evidence type="ECO:0000256" key="2">
    <source>
        <dbReference type="ARBA" id="ARBA00023015"/>
    </source>
</evidence>
<evidence type="ECO:0000256" key="3">
    <source>
        <dbReference type="ARBA" id="ARBA00023125"/>
    </source>
</evidence>
<proteinExistence type="predicted"/>
<dbReference type="PANTHER" id="PTHR34269">
    <property type="entry name" value="TRANSCRIPTION FACTOR B3-DOMAIN FAMILY-RELATED"/>
    <property type="match status" value="1"/>
</dbReference>
<dbReference type="GO" id="GO:0003677">
    <property type="term" value="F:DNA binding"/>
    <property type="evidence" value="ECO:0007669"/>
    <property type="project" value="UniProtKB-KW"/>
</dbReference>
<dbReference type="PANTHER" id="PTHR34269:SF11">
    <property type="entry name" value="B3 DOMAIN PROTEIN"/>
    <property type="match status" value="1"/>
</dbReference>
<accession>A0AAN9R4A6</accession>
<evidence type="ECO:0000313" key="7">
    <source>
        <dbReference type="Proteomes" id="UP001367508"/>
    </source>
</evidence>
<dbReference type="Proteomes" id="UP001367508">
    <property type="component" value="Unassembled WGS sequence"/>
</dbReference>
<name>A0AAN9R4A6_CANGL</name>
<sequence>MLWYNAWHIYQNMACIPQAHEAYVNKKKSSQNQEETTKEILLLLLLSKDLVEGLVLPVLDPVAQRESVAEKGVQVFIWDIDTQSIHNLVFKFWASSKSYIFVDGWIKNSVNRKKMKLDFTGILPRIAFIFLFLYVP</sequence>
<dbReference type="Gene3D" id="2.40.330.10">
    <property type="entry name" value="DNA-binding pseudobarrel domain"/>
    <property type="match status" value="1"/>
</dbReference>
<keyword evidence="4" id="KW-0804">Transcription</keyword>
<protein>
    <submittedName>
        <fullName evidence="6">Uncharacterized protein</fullName>
    </submittedName>
</protein>
<reference evidence="6 7" key="1">
    <citation type="submission" date="2024-01" db="EMBL/GenBank/DDBJ databases">
        <title>The genomes of 5 underutilized Papilionoideae crops provide insights into root nodulation and disease resistanc.</title>
        <authorList>
            <person name="Jiang F."/>
        </authorList>
    </citation>
    <scope>NUCLEOTIDE SEQUENCE [LARGE SCALE GENOMIC DNA]</scope>
    <source>
        <strain evidence="6">LVBAO_FW01</strain>
        <tissue evidence="6">Leaves</tissue>
    </source>
</reference>